<evidence type="ECO:0000313" key="3">
    <source>
        <dbReference type="Proteomes" id="UP000248688"/>
    </source>
</evidence>
<dbReference type="InterPro" id="IPR029044">
    <property type="entry name" value="Nucleotide-diphossugar_trans"/>
</dbReference>
<dbReference type="EMBL" id="CP030041">
    <property type="protein sequence ID" value="AWW29669.1"/>
    <property type="molecule type" value="Genomic_DNA"/>
</dbReference>
<dbReference type="GO" id="GO:0016779">
    <property type="term" value="F:nucleotidyltransferase activity"/>
    <property type="evidence" value="ECO:0007669"/>
    <property type="project" value="UniProtKB-ARBA"/>
</dbReference>
<organism evidence="2 3">
    <name type="scientific">Echinicola strongylocentroti</name>
    <dbReference type="NCBI Taxonomy" id="1795355"/>
    <lineage>
        <taxon>Bacteria</taxon>
        <taxon>Pseudomonadati</taxon>
        <taxon>Bacteroidota</taxon>
        <taxon>Cytophagia</taxon>
        <taxon>Cytophagales</taxon>
        <taxon>Cyclobacteriaceae</taxon>
        <taxon>Echinicola</taxon>
    </lineage>
</organism>
<keyword evidence="3" id="KW-1185">Reference proteome</keyword>
<dbReference type="AlphaFoldDB" id="A0A2Z4IG31"/>
<accession>A0A2Z4IG31</accession>
<dbReference type="Gene3D" id="3.90.550.10">
    <property type="entry name" value="Spore Coat Polysaccharide Biosynthesis Protein SpsA, Chain A"/>
    <property type="match status" value="1"/>
</dbReference>
<dbReference type="PANTHER" id="PTHR43777">
    <property type="entry name" value="MOLYBDENUM COFACTOR CYTIDYLYLTRANSFERASE"/>
    <property type="match status" value="1"/>
</dbReference>
<dbReference type="Pfam" id="PF12804">
    <property type="entry name" value="NTP_transf_3"/>
    <property type="match status" value="1"/>
</dbReference>
<dbReference type="CDD" id="cd04182">
    <property type="entry name" value="GT_2_like_f"/>
    <property type="match status" value="1"/>
</dbReference>
<name>A0A2Z4IG31_9BACT</name>
<feature type="domain" description="MobA-like NTP transferase" evidence="1">
    <location>
        <begin position="19"/>
        <end position="179"/>
    </location>
</feature>
<dbReference type="RefSeq" id="WP_112783067.1">
    <property type="nucleotide sequence ID" value="NZ_CP030041.1"/>
</dbReference>
<reference evidence="2 3" key="1">
    <citation type="submission" date="2018-06" db="EMBL/GenBank/DDBJ databases">
        <title>Echinicola strongylocentroti sp. nov., isolated from a sea urchin Strongylocentrotus intermedius.</title>
        <authorList>
            <person name="Bae S.S."/>
        </authorList>
    </citation>
    <scope>NUCLEOTIDE SEQUENCE [LARGE SCALE GENOMIC DNA]</scope>
    <source>
        <strain evidence="2 3">MEBiC08714</strain>
    </source>
</reference>
<evidence type="ECO:0000259" key="1">
    <source>
        <dbReference type="Pfam" id="PF12804"/>
    </source>
</evidence>
<gene>
    <name evidence="2" type="ORF">DN752_05780</name>
</gene>
<dbReference type="OrthoDB" id="9779263at2"/>
<dbReference type="PANTHER" id="PTHR43777:SF1">
    <property type="entry name" value="MOLYBDENUM COFACTOR CYTIDYLYLTRANSFERASE"/>
    <property type="match status" value="1"/>
</dbReference>
<evidence type="ECO:0000313" key="2">
    <source>
        <dbReference type="EMBL" id="AWW29669.1"/>
    </source>
</evidence>
<dbReference type="KEGG" id="est:DN752_05780"/>
<proteinExistence type="predicted"/>
<keyword evidence="2" id="KW-0808">Transferase</keyword>
<protein>
    <submittedName>
        <fullName evidence="2">Nucleotidyltransferase family protein</fullName>
    </submittedName>
</protein>
<sequence>MNKPNKKSYAVNTGKYGIIVLAAGNSTRLGRDKQTLLVQGETLLKRASKTAVAAQPDQVVVVLGEKAHLHQRELHGLEVSIVINSDSSEGIASSIRTGIRHLQSLDQDIDYALIMLCDQPYVTSGHLKAIIDRQHETKARIVASRYQKRAGVPVLFHKRFFSSLLKLKGDSGAKQFLLEAEDLITVELLNGEVDIDTMEDYLRLQISNS</sequence>
<dbReference type="Proteomes" id="UP000248688">
    <property type="component" value="Chromosome"/>
</dbReference>
<dbReference type="SUPFAM" id="SSF53448">
    <property type="entry name" value="Nucleotide-diphospho-sugar transferases"/>
    <property type="match status" value="1"/>
</dbReference>
<dbReference type="InterPro" id="IPR025877">
    <property type="entry name" value="MobA-like_NTP_Trfase"/>
</dbReference>